<reference evidence="2" key="1">
    <citation type="submission" date="2011-07" db="EMBL/GenBank/DDBJ databases">
        <authorList>
            <consortium name="Caenorhabditis brenneri Sequencing and Analysis Consortium"/>
            <person name="Wilson R.K."/>
        </authorList>
    </citation>
    <scope>NUCLEOTIDE SEQUENCE [LARGE SCALE GENOMIC DNA]</scope>
    <source>
        <strain evidence="2">PB2801</strain>
    </source>
</reference>
<gene>
    <name evidence="1" type="ORF">CAEBREN_31861</name>
</gene>
<dbReference type="AlphaFoldDB" id="G0NCD1"/>
<name>G0NCD1_CAEBE</name>
<sequence>MKLTNALEDLYMIVDTMNTIIQDVIRPNN</sequence>
<accession>G0NCD1</accession>
<protein>
    <submittedName>
        <fullName evidence="1">Uncharacterized protein</fullName>
    </submittedName>
</protein>
<evidence type="ECO:0000313" key="1">
    <source>
        <dbReference type="EMBL" id="EGT57487.1"/>
    </source>
</evidence>
<organism evidence="2">
    <name type="scientific">Caenorhabditis brenneri</name>
    <name type="common">Nematode worm</name>
    <dbReference type="NCBI Taxonomy" id="135651"/>
    <lineage>
        <taxon>Eukaryota</taxon>
        <taxon>Metazoa</taxon>
        <taxon>Ecdysozoa</taxon>
        <taxon>Nematoda</taxon>
        <taxon>Chromadorea</taxon>
        <taxon>Rhabditida</taxon>
        <taxon>Rhabditina</taxon>
        <taxon>Rhabditomorpha</taxon>
        <taxon>Rhabditoidea</taxon>
        <taxon>Rhabditidae</taxon>
        <taxon>Peloderinae</taxon>
        <taxon>Caenorhabditis</taxon>
    </lineage>
</organism>
<dbReference type="Proteomes" id="UP000008068">
    <property type="component" value="Unassembled WGS sequence"/>
</dbReference>
<evidence type="ECO:0000313" key="2">
    <source>
        <dbReference type="Proteomes" id="UP000008068"/>
    </source>
</evidence>
<keyword evidence="2" id="KW-1185">Reference proteome</keyword>
<dbReference type="EMBL" id="GL379862">
    <property type="protein sequence ID" value="EGT57487.1"/>
    <property type="molecule type" value="Genomic_DNA"/>
</dbReference>
<dbReference type="HOGENOM" id="CLU_3410916_0_0_1"/>
<dbReference type="InParanoid" id="G0NCD1"/>
<proteinExistence type="predicted"/>